<name>A0A8X7ZE42_POPTO</name>
<keyword evidence="4" id="KW-1185">Reference proteome</keyword>
<reference evidence="3" key="1">
    <citation type="journal article" date="2020" name="bioRxiv">
        <title>Hybrid origin of Populus tomentosa Carr. identified through genome sequencing and phylogenomic analysis.</title>
        <authorList>
            <person name="An X."/>
            <person name="Gao K."/>
            <person name="Chen Z."/>
            <person name="Li J."/>
            <person name="Yang X."/>
            <person name="Yang X."/>
            <person name="Zhou J."/>
            <person name="Guo T."/>
            <person name="Zhao T."/>
            <person name="Huang S."/>
            <person name="Miao D."/>
            <person name="Khan W.U."/>
            <person name="Rao P."/>
            <person name="Ye M."/>
            <person name="Lei B."/>
            <person name="Liao W."/>
            <person name="Wang J."/>
            <person name="Ji L."/>
            <person name="Li Y."/>
            <person name="Guo B."/>
            <person name="Mustafa N.S."/>
            <person name="Li S."/>
            <person name="Yun Q."/>
            <person name="Keller S.R."/>
            <person name="Mao J."/>
            <person name="Zhang R."/>
            <person name="Strauss S.H."/>
        </authorList>
    </citation>
    <scope>NUCLEOTIDE SEQUENCE</scope>
    <source>
        <strain evidence="3">GM15</strain>
        <tissue evidence="3">Leaf</tissue>
    </source>
</reference>
<dbReference type="GO" id="GO:0006427">
    <property type="term" value="P:histidyl-tRNA aminoacylation"/>
    <property type="evidence" value="ECO:0007669"/>
    <property type="project" value="TreeGrafter"/>
</dbReference>
<accession>A0A8X7ZE42</accession>
<dbReference type="GO" id="GO:0004821">
    <property type="term" value="F:histidine-tRNA ligase activity"/>
    <property type="evidence" value="ECO:0007669"/>
    <property type="project" value="UniProtKB-EC"/>
</dbReference>
<proteinExistence type="predicted"/>
<dbReference type="AlphaFoldDB" id="A0A8X7ZE42"/>
<dbReference type="EMBL" id="JAAWWB010000012">
    <property type="protein sequence ID" value="KAG6769778.1"/>
    <property type="molecule type" value="Genomic_DNA"/>
</dbReference>
<sequence length="270" mass="31364">MAVAEQEKGTRDFPPEEMRLRSWLFHNFREVSRLFGFEEVDYPVLESEALFIRKAGEEIRDQVCVCVCISFLFNNCLSTGICHTFFVEAYVYFLLYCFEDRGNRRVALRPELTPSFARLVIQKGYGCRFDLHGRRREHYQWNMDIIGVPEVTAEAELISSIVTFFKQIGISASDVGFKVNSRKLDVHLFNVMHQFFSYWAMLMVLIKLIQIEKIPIDEIKKEFNSVGMPQEGVNKLLEVLSIKSLSELEGQFQHVAGESTLYLVFFAKHS</sequence>
<dbReference type="Proteomes" id="UP000886885">
    <property type="component" value="Chromosome 6D"/>
</dbReference>
<dbReference type="PANTHER" id="PTHR43707">
    <property type="entry name" value="HISTIDYL-TRNA SYNTHETASE"/>
    <property type="match status" value="1"/>
</dbReference>
<evidence type="ECO:0000313" key="3">
    <source>
        <dbReference type="EMBL" id="KAG6769778.1"/>
    </source>
</evidence>
<comment type="caution">
    <text evidence="3">The sequence shown here is derived from an EMBL/GenBank/DDBJ whole genome shotgun (WGS) entry which is preliminary data.</text>
</comment>
<evidence type="ECO:0000256" key="2">
    <source>
        <dbReference type="ARBA" id="ARBA00047639"/>
    </source>
</evidence>
<comment type="catalytic activity">
    <reaction evidence="2">
        <text>tRNA(His) + L-histidine + ATP = L-histidyl-tRNA(His) + AMP + diphosphate + H(+)</text>
        <dbReference type="Rhea" id="RHEA:17313"/>
        <dbReference type="Rhea" id="RHEA-COMP:9665"/>
        <dbReference type="Rhea" id="RHEA-COMP:9689"/>
        <dbReference type="ChEBI" id="CHEBI:15378"/>
        <dbReference type="ChEBI" id="CHEBI:30616"/>
        <dbReference type="ChEBI" id="CHEBI:33019"/>
        <dbReference type="ChEBI" id="CHEBI:57595"/>
        <dbReference type="ChEBI" id="CHEBI:78442"/>
        <dbReference type="ChEBI" id="CHEBI:78527"/>
        <dbReference type="ChEBI" id="CHEBI:456215"/>
        <dbReference type="EC" id="6.1.1.21"/>
    </reaction>
</comment>
<gene>
    <name evidence="3" type="ORF">POTOM_025440</name>
</gene>
<evidence type="ECO:0000313" key="4">
    <source>
        <dbReference type="Proteomes" id="UP000886885"/>
    </source>
</evidence>
<dbReference type="GO" id="GO:0005737">
    <property type="term" value="C:cytoplasm"/>
    <property type="evidence" value="ECO:0007669"/>
    <property type="project" value="InterPro"/>
</dbReference>
<dbReference type="EC" id="6.1.1.21" evidence="1"/>
<organism evidence="3 4">
    <name type="scientific">Populus tomentosa</name>
    <name type="common">Chinese white poplar</name>
    <dbReference type="NCBI Taxonomy" id="118781"/>
    <lineage>
        <taxon>Eukaryota</taxon>
        <taxon>Viridiplantae</taxon>
        <taxon>Streptophyta</taxon>
        <taxon>Embryophyta</taxon>
        <taxon>Tracheophyta</taxon>
        <taxon>Spermatophyta</taxon>
        <taxon>Magnoliopsida</taxon>
        <taxon>eudicotyledons</taxon>
        <taxon>Gunneridae</taxon>
        <taxon>Pentapetalae</taxon>
        <taxon>rosids</taxon>
        <taxon>fabids</taxon>
        <taxon>Malpighiales</taxon>
        <taxon>Salicaceae</taxon>
        <taxon>Saliceae</taxon>
        <taxon>Populus</taxon>
    </lineage>
</organism>
<protein>
    <recommendedName>
        <fullName evidence="1">histidine--tRNA ligase</fullName>
        <ecNumber evidence="1">6.1.1.21</ecNumber>
    </recommendedName>
</protein>
<dbReference type="OrthoDB" id="1906957at2759"/>
<evidence type="ECO:0000256" key="1">
    <source>
        <dbReference type="ARBA" id="ARBA00012815"/>
    </source>
</evidence>
<dbReference type="PANTHER" id="PTHR43707:SF1">
    <property type="entry name" value="HISTIDINE--TRNA LIGASE, MITOCHONDRIAL-RELATED"/>
    <property type="match status" value="1"/>
</dbReference>
<dbReference type="InterPro" id="IPR004516">
    <property type="entry name" value="HisRS/HisZ"/>
</dbReference>